<evidence type="ECO:0000256" key="1">
    <source>
        <dbReference type="SAM" id="MobiDB-lite"/>
    </source>
</evidence>
<evidence type="ECO:0000313" key="2">
    <source>
        <dbReference type="EMBL" id="KAK7695244.1"/>
    </source>
</evidence>
<organism evidence="2 3">
    <name type="scientific">Cerrena zonata</name>
    <dbReference type="NCBI Taxonomy" id="2478898"/>
    <lineage>
        <taxon>Eukaryota</taxon>
        <taxon>Fungi</taxon>
        <taxon>Dikarya</taxon>
        <taxon>Basidiomycota</taxon>
        <taxon>Agaricomycotina</taxon>
        <taxon>Agaricomycetes</taxon>
        <taxon>Polyporales</taxon>
        <taxon>Cerrenaceae</taxon>
        <taxon>Cerrena</taxon>
    </lineage>
</organism>
<dbReference type="AlphaFoldDB" id="A0AAW0GZB5"/>
<reference evidence="2 3" key="1">
    <citation type="submission" date="2022-09" db="EMBL/GenBank/DDBJ databases">
        <authorList>
            <person name="Palmer J.M."/>
        </authorList>
    </citation>
    <scope>NUCLEOTIDE SEQUENCE [LARGE SCALE GENOMIC DNA]</scope>
    <source>
        <strain evidence="2 3">DSM 7382</strain>
    </source>
</reference>
<accession>A0AAW0GZB5</accession>
<keyword evidence="3" id="KW-1185">Reference proteome</keyword>
<evidence type="ECO:0000313" key="3">
    <source>
        <dbReference type="Proteomes" id="UP001385951"/>
    </source>
</evidence>
<sequence>MSFNPTNDKDQLRLLKGSVQSKLRSAFKPRYRSRSGSALTLATVDSECSTLINFNVDDCLAECEPEEDERPEYLLESDNSAWARGKPKNIPPPGLQKPVRSSDRSKVFQAEMIDEEDRAWNTPRKSMKEARKGFISTITGRHNPPRQVHDRSEMLDAEDRAWM</sequence>
<dbReference type="EMBL" id="JASBNA010000002">
    <property type="protein sequence ID" value="KAK7695244.1"/>
    <property type="molecule type" value="Genomic_DNA"/>
</dbReference>
<comment type="caution">
    <text evidence="2">The sequence shown here is derived from an EMBL/GenBank/DDBJ whole genome shotgun (WGS) entry which is preliminary data.</text>
</comment>
<proteinExistence type="predicted"/>
<feature type="compositionally biased region" description="Basic and acidic residues" evidence="1">
    <location>
        <begin position="147"/>
        <end position="163"/>
    </location>
</feature>
<dbReference type="Proteomes" id="UP001385951">
    <property type="component" value="Unassembled WGS sequence"/>
</dbReference>
<protein>
    <submittedName>
        <fullName evidence="2">Uncharacterized protein</fullName>
    </submittedName>
</protein>
<feature type="region of interest" description="Disordered" evidence="1">
    <location>
        <begin position="135"/>
        <end position="163"/>
    </location>
</feature>
<name>A0AAW0GZB5_9APHY</name>
<gene>
    <name evidence="2" type="ORF">QCA50_002434</name>
</gene>
<feature type="region of interest" description="Disordered" evidence="1">
    <location>
        <begin position="78"/>
        <end position="105"/>
    </location>
</feature>